<dbReference type="EMBL" id="CABVHY010000027">
    <property type="protein sequence ID" value="VVO28188.1"/>
    <property type="molecule type" value="Genomic_DNA"/>
</dbReference>
<protein>
    <recommendedName>
        <fullName evidence="3">Lipoprotein</fullName>
    </recommendedName>
</protein>
<proteinExistence type="predicted"/>
<dbReference type="Proteomes" id="UP000379480">
    <property type="component" value="Unassembled WGS sequence"/>
</dbReference>
<dbReference type="AlphaFoldDB" id="A0A5E7EN20"/>
<accession>A0A5E7EN20</accession>
<name>A0A5E7EN20_PSEFL</name>
<dbReference type="RefSeq" id="WP_150806074.1">
    <property type="nucleotide sequence ID" value="NZ_CABVHY010000027.1"/>
</dbReference>
<dbReference type="PROSITE" id="PS51257">
    <property type="entry name" value="PROKAR_LIPOPROTEIN"/>
    <property type="match status" value="1"/>
</dbReference>
<reference evidence="1 2" key="1">
    <citation type="submission" date="2019-09" db="EMBL/GenBank/DDBJ databases">
        <authorList>
            <person name="Chandra G."/>
            <person name="Truman W A."/>
        </authorList>
    </citation>
    <scope>NUCLEOTIDE SEQUENCE [LARGE SCALE GENOMIC DNA]</scope>
    <source>
        <strain evidence="1">PS723</strain>
    </source>
</reference>
<organism evidence="1 2">
    <name type="scientific">Pseudomonas fluorescens</name>
    <dbReference type="NCBI Taxonomy" id="294"/>
    <lineage>
        <taxon>Bacteria</taxon>
        <taxon>Pseudomonadati</taxon>
        <taxon>Pseudomonadota</taxon>
        <taxon>Gammaproteobacteria</taxon>
        <taxon>Pseudomonadales</taxon>
        <taxon>Pseudomonadaceae</taxon>
        <taxon>Pseudomonas</taxon>
    </lineage>
</organism>
<dbReference type="OrthoDB" id="7033781at2"/>
<evidence type="ECO:0008006" key="3">
    <source>
        <dbReference type="Google" id="ProtNLM"/>
    </source>
</evidence>
<sequence precursor="true">MFEAALRQLMIGILLAIIFLISGCLTSDKPLIGTSDFPIPAGTKILQYSDKTGTYEKPSEYSLKTLSIRDGWYVYSEPDASDIFFKLHKVTATTWVMMTHIGIETGQYAYGWMKHEGELYVIYPGEAKQLRNWKGQAELNADWKVLNNNVQILTLDYLASIMPAAVAAQAHGKPIAFKVADAATLEVDRNFEISSRAVESLLKENEEKLKKIDEELKKLCGGRVCSIENNTTLYRTEKYDPPMWYYQDGRLAPESAWPK</sequence>
<evidence type="ECO:0000313" key="1">
    <source>
        <dbReference type="EMBL" id="VVO28188.1"/>
    </source>
</evidence>
<evidence type="ECO:0000313" key="2">
    <source>
        <dbReference type="Proteomes" id="UP000379480"/>
    </source>
</evidence>
<gene>
    <name evidence="1" type="ORF">PS723_04770</name>
</gene>